<gene>
    <name evidence="1" type="primary">WBGene00271926</name>
</gene>
<dbReference type="Proteomes" id="UP000005239">
    <property type="component" value="Unassembled WGS sequence"/>
</dbReference>
<name>A0A2A6C8V7_PRIPA</name>
<evidence type="ECO:0000313" key="1">
    <source>
        <dbReference type="EnsemblMetazoa" id="PPA33557.1"/>
    </source>
</evidence>
<dbReference type="Gene3D" id="3.40.50.10540">
    <property type="entry name" value="Crotonobetainyl-coa:carnitine coa-transferase, domain 1"/>
    <property type="match status" value="1"/>
</dbReference>
<reference evidence="1" key="2">
    <citation type="submission" date="2022-06" db="UniProtKB">
        <authorList>
            <consortium name="EnsemblMetazoa"/>
        </authorList>
    </citation>
    <scope>IDENTIFICATION</scope>
    <source>
        <strain evidence="1">PS312</strain>
    </source>
</reference>
<sequence length="181" mass="19431">MLSGRCHVAAARVLQRISARSNSLHVGPNVQLRRCDKQPLENVNVTVLHNGARAVAISRELVARGARVTHFVKEGSEVPDVEGQGVYVNLDCESSRGRSTILPYSSTRRSELVASLKGADVFVDSSTKGVGMAPKDVLKINARLIYSSVQADSSDAASWRALADIACALYGREKTSVGQIL</sequence>
<reference evidence="2" key="1">
    <citation type="journal article" date="2008" name="Nat. Genet.">
        <title>The Pristionchus pacificus genome provides a unique perspective on nematode lifestyle and parasitism.</title>
        <authorList>
            <person name="Dieterich C."/>
            <person name="Clifton S.W."/>
            <person name="Schuster L.N."/>
            <person name="Chinwalla A."/>
            <person name="Delehaunty K."/>
            <person name="Dinkelacker I."/>
            <person name="Fulton L."/>
            <person name="Fulton R."/>
            <person name="Godfrey J."/>
            <person name="Minx P."/>
            <person name="Mitreva M."/>
            <person name="Roeseler W."/>
            <person name="Tian H."/>
            <person name="Witte H."/>
            <person name="Yang S.P."/>
            <person name="Wilson R.K."/>
            <person name="Sommer R.J."/>
        </authorList>
    </citation>
    <scope>NUCLEOTIDE SEQUENCE [LARGE SCALE GENOMIC DNA]</scope>
    <source>
        <strain evidence="2">PS312</strain>
    </source>
</reference>
<organism evidence="1 2">
    <name type="scientific">Pristionchus pacificus</name>
    <name type="common">Parasitic nematode worm</name>
    <dbReference type="NCBI Taxonomy" id="54126"/>
    <lineage>
        <taxon>Eukaryota</taxon>
        <taxon>Metazoa</taxon>
        <taxon>Ecdysozoa</taxon>
        <taxon>Nematoda</taxon>
        <taxon>Chromadorea</taxon>
        <taxon>Rhabditida</taxon>
        <taxon>Rhabditina</taxon>
        <taxon>Diplogasteromorpha</taxon>
        <taxon>Diplogasteroidea</taxon>
        <taxon>Neodiplogasteridae</taxon>
        <taxon>Pristionchus</taxon>
    </lineage>
</organism>
<dbReference type="InterPro" id="IPR023606">
    <property type="entry name" value="CoA-Trfase_III_dom_1_sf"/>
</dbReference>
<accession>A0A2A6C8V7</accession>
<accession>A0A8R1YM03</accession>
<dbReference type="AlphaFoldDB" id="A0A2A6C8V7"/>
<proteinExistence type="predicted"/>
<keyword evidence="2" id="KW-1185">Reference proteome</keyword>
<protein>
    <submittedName>
        <fullName evidence="1">Uncharacterized protein</fullName>
    </submittedName>
</protein>
<dbReference type="EnsemblMetazoa" id="PPA33557.1">
    <property type="protein sequence ID" value="PPA33557.1"/>
    <property type="gene ID" value="WBGene00271926"/>
</dbReference>
<dbReference type="SUPFAM" id="SSF89796">
    <property type="entry name" value="CoA-transferase family III (CaiB/BaiF)"/>
    <property type="match status" value="1"/>
</dbReference>
<evidence type="ECO:0000313" key="2">
    <source>
        <dbReference type="Proteomes" id="UP000005239"/>
    </source>
</evidence>